<feature type="compositionally biased region" description="Basic and acidic residues" evidence="6">
    <location>
        <begin position="711"/>
        <end position="735"/>
    </location>
</feature>
<dbReference type="Proteomes" id="UP000272400">
    <property type="component" value="Unassembled WGS sequence"/>
</dbReference>
<comment type="catalytic activity">
    <reaction evidence="1">
        <text>ATP + protein L-histidine = ADP + protein N-phospho-L-histidine.</text>
        <dbReference type="EC" id="2.7.13.3"/>
    </reaction>
</comment>
<evidence type="ECO:0000313" key="10">
    <source>
        <dbReference type="Proteomes" id="UP000272400"/>
    </source>
</evidence>
<evidence type="ECO:0000256" key="5">
    <source>
        <dbReference type="ARBA" id="ARBA00022777"/>
    </source>
</evidence>
<comment type="caution">
    <text evidence="9">The sequence shown here is derived from an EMBL/GenBank/DDBJ whole genome shotgun (WGS) entry which is preliminary data.</text>
</comment>
<evidence type="ECO:0000256" key="3">
    <source>
        <dbReference type="ARBA" id="ARBA00022553"/>
    </source>
</evidence>
<protein>
    <recommendedName>
        <fullName evidence="2">histidine kinase</fullName>
        <ecNumber evidence="2">2.7.13.3</ecNumber>
    </recommendedName>
</protein>
<accession>A0A3N1D364</accession>
<keyword evidence="7" id="KW-1133">Transmembrane helix</keyword>
<keyword evidence="10" id="KW-1185">Reference proteome</keyword>
<dbReference type="AlphaFoldDB" id="A0A3N1D364"/>
<feature type="compositionally biased region" description="Basic and acidic residues" evidence="6">
    <location>
        <begin position="638"/>
        <end position="664"/>
    </location>
</feature>
<dbReference type="OrthoDB" id="3845898at2"/>
<sequence>MSSHQRSIRFKIFTLLLIPLSSLVVVWVFAAVTSVGDGLNYFRSKAESTTLITPTSAALFMLETERQVSVQYVAANRAAGGTGLAPQRAKTDATVTALNAAIASDDFQGWARTELKTVAAETGTGLQKLAELRAKVDRGVDWRTVMGDYDALIEQVDGLVEQLPNKVTAEVYQAGIDGTTFARVRSMITHETTLLSGAMAKGRPTAADRRLFAAIVAHQRATAQELLPRLPVESRSAAEQVLATPAAVRLKRMEDQIIAGTRPAVSLAEWQETSAQVQVEHQRVLLQMSTGITTLTDEVTSDIILRLVLTGVLGLATVFGGGFLSIRLGRRLAAELTSLRGSVLTLSDERLPDVVDRLSRNEDVDIESESIAPPPSTTTEVGQVGQAFAKVQRTALEAATGQAELRRRIALIFLNLARRNQSLVRRQLKLLEELQRKVSAPETLDGLYKVDHLTTRMRRHAEGLIILAGGAPGRSWRKPIAIVDLVRAAVSEIEDYKRVKVEQMPPISIDGGAVADVVHLVAELAENATAFSPPPSRVLVRGDVVGHGYVLEVEDRGLGMEPELLAEINERLSKPPTFDLADADRIGLFVVGRLAAQHGIQVSLRKSAYGGTTAVVLLPHSLIAKDSGEPDTPPPPAADERLERTSVPEPVDEPRRDRDARWKAAEPAPVPAPAAPPVPPALQAGQAPAATAGTYGGLPRRNRQASLNPQLRDEPAAVEERETPVVERSPEEVRSRMSSIQRGWARGRTAPVQRGGRTDANRNTEPGREG</sequence>
<keyword evidence="7" id="KW-0472">Membrane</keyword>
<name>A0A3N1D364_9ACTN</name>
<evidence type="ECO:0000256" key="6">
    <source>
        <dbReference type="SAM" id="MobiDB-lite"/>
    </source>
</evidence>
<dbReference type="PANTHER" id="PTHR45436:SF5">
    <property type="entry name" value="SENSOR HISTIDINE KINASE TRCS"/>
    <property type="match status" value="1"/>
</dbReference>
<proteinExistence type="predicted"/>
<evidence type="ECO:0000259" key="8">
    <source>
        <dbReference type="SMART" id="SM00387"/>
    </source>
</evidence>
<evidence type="ECO:0000256" key="1">
    <source>
        <dbReference type="ARBA" id="ARBA00000085"/>
    </source>
</evidence>
<feature type="compositionally biased region" description="Basic and acidic residues" evidence="6">
    <location>
        <begin position="756"/>
        <end position="770"/>
    </location>
</feature>
<dbReference type="InterPro" id="IPR003594">
    <property type="entry name" value="HATPase_dom"/>
</dbReference>
<dbReference type="RefSeq" id="WP_123667150.1">
    <property type="nucleotide sequence ID" value="NZ_RJKE01000001.1"/>
</dbReference>
<feature type="transmembrane region" description="Helical" evidence="7">
    <location>
        <begin position="12"/>
        <end position="32"/>
    </location>
</feature>
<dbReference type="Pfam" id="PF02518">
    <property type="entry name" value="HATPase_c"/>
    <property type="match status" value="1"/>
</dbReference>
<dbReference type="InterPro" id="IPR036890">
    <property type="entry name" value="HATPase_C_sf"/>
</dbReference>
<dbReference type="SUPFAM" id="SSF55874">
    <property type="entry name" value="ATPase domain of HSP90 chaperone/DNA topoisomerase II/histidine kinase"/>
    <property type="match status" value="1"/>
</dbReference>
<dbReference type="SMART" id="SM00387">
    <property type="entry name" value="HATPase_c"/>
    <property type="match status" value="1"/>
</dbReference>
<dbReference type="PANTHER" id="PTHR45436">
    <property type="entry name" value="SENSOR HISTIDINE KINASE YKOH"/>
    <property type="match status" value="1"/>
</dbReference>
<feature type="domain" description="Histidine kinase/HSP90-like ATPase" evidence="8">
    <location>
        <begin position="512"/>
        <end position="622"/>
    </location>
</feature>
<reference evidence="9 10" key="1">
    <citation type="submission" date="2018-11" db="EMBL/GenBank/DDBJ databases">
        <title>Sequencing the genomes of 1000 actinobacteria strains.</title>
        <authorList>
            <person name="Klenk H.-P."/>
        </authorList>
    </citation>
    <scope>NUCLEOTIDE SEQUENCE [LARGE SCALE GENOMIC DNA]</scope>
    <source>
        <strain evidence="9 10">DSM 44254</strain>
    </source>
</reference>
<organism evidence="9 10">
    <name type="scientific">Actinocorallia herbida</name>
    <dbReference type="NCBI Taxonomy" id="58109"/>
    <lineage>
        <taxon>Bacteria</taxon>
        <taxon>Bacillati</taxon>
        <taxon>Actinomycetota</taxon>
        <taxon>Actinomycetes</taxon>
        <taxon>Streptosporangiales</taxon>
        <taxon>Thermomonosporaceae</taxon>
        <taxon>Actinocorallia</taxon>
    </lineage>
</organism>
<evidence type="ECO:0000256" key="4">
    <source>
        <dbReference type="ARBA" id="ARBA00022679"/>
    </source>
</evidence>
<evidence type="ECO:0000256" key="2">
    <source>
        <dbReference type="ARBA" id="ARBA00012438"/>
    </source>
</evidence>
<dbReference type="EMBL" id="RJKE01000001">
    <property type="protein sequence ID" value="ROO87926.1"/>
    <property type="molecule type" value="Genomic_DNA"/>
</dbReference>
<feature type="region of interest" description="Disordered" evidence="6">
    <location>
        <begin position="624"/>
        <end position="770"/>
    </location>
</feature>
<dbReference type="Gene3D" id="3.30.565.10">
    <property type="entry name" value="Histidine kinase-like ATPase, C-terminal domain"/>
    <property type="match status" value="1"/>
</dbReference>
<keyword evidence="7" id="KW-0812">Transmembrane</keyword>
<dbReference type="InterPro" id="IPR013587">
    <property type="entry name" value="Nitrate/nitrite_sensing"/>
</dbReference>
<keyword evidence="5 9" id="KW-0418">Kinase</keyword>
<dbReference type="EC" id="2.7.13.3" evidence="2"/>
<feature type="compositionally biased region" description="Low complexity" evidence="6">
    <location>
        <begin position="681"/>
        <end position="699"/>
    </location>
</feature>
<dbReference type="InterPro" id="IPR050428">
    <property type="entry name" value="TCS_sensor_his_kinase"/>
</dbReference>
<keyword evidence="4" id="KW-0808">Transferase</keyword>
<feature type="compositionally biased region" description="Pro residues" evidence="6">
    <location>
        <begin position="668"/>
        <end position="680"/>
    </location>
</feature>
<dbReference type="GO" id="GO:0000160">
    <property type="term" value="P:phosphorelay signal transduction system"/>
    <property type="evidence" value="ECO:0007669"/>
    <property type="project" value="TreeGrafter"/>
</dbReference>
<evidence type="ECO:0000313" key="9">
    <source>
        <dbReference type="EMBL" id="ROO87926.1"/>
    </source>
</evidence>
<keyword evidence="3" id="KW-0597">Phosphoprotein</keyword>
<dbReference type="GO" id="GO:0005886">
    <property type="term" value="C:plasma membrane"/>
    <property type="evidence" value="ECO:0007669"/>
    <property type="project" value="TreeGrafter"/>
</dbReference>
<dbReference type="Pfam" id="PF08376">
    <property type="entry name" value="NIT"/>
    <property type="match status" value="1"/>
</dbReference>
<gene>
    <name evidence="9" type="ORF">EDD29_5574</name>
</gene>
<evidence type="ECO:0000256" key="7">
    <source>
        <dbReference type="SAM" id="Phobius"/>
    </source>
</evidence>
<dbReference type="GO" id="GO:0004673">
    <property type="term" value="F:protein histidine kinase activity"/>
    <property type="evidence" value="ECO:0007669"/>
    <property type="project" value="UniProtKB-EC"/>
</dbReference>